<name>A0A8H4MBC4_9EURO</name>
<dbReference type="AlphaFoldDB" id="A0A8H4MBC4"/>
<gene>
    <name evidence="1" type="ORF">CNMCM6805_006544</name>
</gene>
<reference evidence="1" key="1">
    <citation type="journal article" date="2020" name="bioRxiv">
        <title>Genomic and phenotypic heterogeneity of clinical isolates of the human pathogens Aspergillus fumigatus, Aspergillus lentulus and Aspergillus fumigatiaffinis.</title>
        <authorList>
            <person name="dos Santos R.A.C."/>
            <person name="Steenwyk J.L."/>
            <person name="Rivero-Menendez O."/>
            <person name="Mead M.E."/>
            <person name="Silva L.P."/>
            <person name="Bastos R.W."/>
            <person name="Alastruey-Izquierdo A."/>
            <person name="Goldman G.H."/>
            <person name="Rokas A."/>
        </authorList>
    </citation>
    <scope>NUCLEOTIDE SEQUENCE</scope>
    <source>
        <strain evidence="1">CNM-CM6805</strain>
    </source>
</reference>
<reference evidence="1" key="2">
    <citation type="submission" date="2020-04" db="EMBL/GenBank/DDBJ databases">
        <authorList>
            <person name="Santos R.A.C."/>
            <person name="Steenwyk J.L."/>
            <person name="Rivero-Menendez O."/>
            <person name="Mead M.E."/>
            <person name="Silva L.P."/>
            <person name="Bastos R.W."/>
            <person name="Alastruey-Izquierdo A."/>
            <person name="Goldman G.H."/>
            <person name="Rokas A."/>
        </authorList>
    </citation>
    <scope>NUCLEOTIDE SEQUENCE</scope>
    <source>
        <strain evidence="1">CNM-CM6805</strain>
    </source>
</reference>
<proteinExistence type="predicted"/>
<keyword evidence="2" id="KW-1185">Reference proteome</keyword>
<dbReference type="SUPFAM" id="SSF56112">
    <property type="entry name" value="Protein kinase-like (PK-like)"/>
    <property type="match status" value="1"/>
</dbReference>
<dbReference type="OrthoDB" id="4185642at2759"/>
<organism evidence="1 2">
    <name type="scientific">Aspergillus fumigatiaffinis</name>
    <dbReference type="NCBI Taxonomy" id="340414"/>
    <lineage>
        <taxon>Eukaryota</taxon>
        <taxon>Fungi</taxon>
        <taxon>Dikarya</taxon>
        <taxon>Ascomycota</taxon>
        <taxon>Pezizomycotina</taxon>
        <taxon>Eurotiomycetes</taxon>
        <taxon>Eurotiomycetidae</taxon>
        <taxon>Eurotiales</taxon>
        <taxon>Aspergillaceae</taxon>
        <taxon>Aspergillus</taxon>
        <taxon>Aspergillus subgen. Fumigati</taxon>
    </lineage>
</organism>
<sequence>MSQGRNSPATLKPLRLLRGEMKYEAAKEEDASILHQLGYWDQRIRLFTHLYRNRGLIATIAAHHLGLTSADICHVVDVEDWIHGSFNVCIRIDIDGQGQDAGTQVMIRVPLPYRIGENYRPGNADEKFHDNGDPGYSERGRDLNRFRCELNAYRNLLKFGVCERGFVPFFHGCIDRLDPSHFHQQLNHFKEDKFLPRAIVLEYLPEAERLNCLNYSDDLFRSAVDGIREIHEALIHHYDVYPKNMLVVSGTKIVWIDFDVATTFKDMGIREKAYCEYEVKLVKSFGELLKDDQLQGLPPNTKYY</sequence>
<dbReference type="InterPro" id="IPR011009">
    <property type="entry name" value="Kinase-like_dom_sf"/>
</dbReference>
<evidence type="ECO:0008006" key="3">
    <source>
        <dbReference type="Google" id="ProtNLM"/>
    </source>
</evidence>
<accession>A0A8H4MBC4</accession>
<dbReference type="EMBL" id="JAAAPX010000003">
    <property type="protein sequence ID" value="KAF4245111.1"/>
    <property type="molecule type" value="Genomic_DNA"/>
</dbReference>
<dbReference type="Proteomes" id="UP000653565">
    <property type="component" value="Unassembled WGS sequence"/>
</dbReference>
<evidence type="ECO:0000313" key="2">
    <source>
        <dbReference type="Proteomes" id="UP000653565"/>
    </source>
</evidence>
<protein>
    <recommendedName>
        <fullName evidence="3">Protein kinase domain-containing protein</fullName>
    </recommendedName>
</protein>
<comment type="caution">
    <text evidence="1">The sequence shown here is derived from an EMBL/GenBank/DDBJ whole genome shotgun (WGS) entry which is preliminary data.</text>
</comment>
<evidence type="ECO:0000313" key="1">
    <source>
        <dbReference type="EMBL" id="KAF4245111.1"/>
    </source>
</evidence>
<dbReference type="Gene3D" id="1.10.510.10">
    <property type="entry name" value="Transferase(Phosphotransferase) domain 1"/>
    <property type="match status" value="1"/>
</dbReference>